<dbReference type="PANTHER" id="PTHR10900">
    <property type="entry name" value="PERIOSTIN-RELATED"/>
    <property type="match status" value="1"/>
</dbReference>
<dbReference type="PANTHER" id="PTHR10900:SF77">
    <property type="entry name" value="FI19380P1"/>
    <property type="match status" value="1"/>
</dbReference>
<comment type="caution">
    <text evidence="3">The sequence shown here is derived from an EMBL/GenBank/DDBJ whole genome shotgun (WGS) entry which is preliminary data.</text>
</comment>
<dbReference type="InterPro" id="IPR050904">
    <property type="entry name" value="Adhesion/Biosynth-related"/>
</dbReference>
<dbReference type="STRING" id="1236973.JCM9157_1204"/>
<protein>
    <submittedName>
        <fullName evidence="3">Beta-Ig-H3/fasciclin</fullName>
    </submittedName>
</protein>
<dbReference type="SMART" id="SM00554">
    <property type="entry name" value="FAS1"/>
    <property type="match status" value="1"/>
</dbReference>
<feature type="chain" id="PRO_5004848807" evidence="1">
    <location>
        <begin position="26"/>
        <end position="179"/>
    </location>
</feature>
<evidence type="ECO:0000313" key="4">
    <source>
        <dbReference type="Proteomes" id="UP000018896"/>
    </source>
</evidence>
<gene>
    <name evidence="3" type="ORF">JCM9157_1204</name>
</gene>
<organism evidence="3 4">
    <name type="scientific">Halalkalibacter akibai (strain ATCC 43226 / DSM 21942 / CIP 109018 / JCM 9157 / 1139)</name>
    <name type="common">Bacillus akibai</name>
    <dbReference type="NCBI Taxonomy" id="1236973"/>
    <lineage>
        <taxon>Bacteria</taxon>
        <taxon>Bacillati</taxon>
        <taxon>Bacillota</taxon>
        <taxon>Bacilli</taxon>
        <taxon>Bacillales</taxon>
        <taxon>Bacillaceae</taxon>
        <taxon>Halalkalibacter</taxon>
    </lineage>
</organism>
<feature type="domain" description="FAS1" evidence="2">
    <location>
        <begin position="27"/>
        <end position="157"/>
    </location>
</feature>
<dbReference type="Gene3D" id="2.30.180.10">
    <property type="entry name" value="FAS1 domain"/>
    <property type="match status" value="1"/>
</dbReference>
<dbReference type="InterPro" id="IPR000782">
    <property type="entry name" value="FAS1_domain"/>
</dbReference>
<dbReference type="PROSITE" id="PS50213">
    <property type="entry name" value="FAS1"/>
    <property type="match status" value="1"/>
</dbReference>
<accession>W4QQG5</accession>
<dbReference type="eggNOG" id="COG2335">
    <property type="taxonomic scope" value="Bacteria"/>
</dbReference>
<proteinExistence type="predicted"/>
<dbReference type="AlphaFoldDB" id="W4QQG5"/>
<reference evidence="3 4" key="1">
    <citation type="journal article" date="2014" name="Genome Announc.">
        <title>Draft Genome Sequences of Three Alkaliphilic Bacillus Strains, Bacillus wakoensis JCM 9140T, Bacillus akibai JCM 9157T, and Bacillus hemicellulosilyticus JCM 9152T.</title>
        <authorList>
            <person name="Yuki M."/>
            <person name="Oshima K."/>
            <person name="Suda W."/>
            <person name="Oshida Y."/>
            <person name="Kitamura K."/>
            <person name="Iida T."/>
            <person name="Hattori M."/>
            <person name="Ohkuma M."/>
        </authorList>
    </citation>
    <scope>NUCLEOTIDE SEQUENCE [LARGE SCALE GENOMIC DNA]</scope>
    <source>
        <strain evidence="3 4">JCM 9157</strain>
    </source>
</reference>
<feature type="signal peptide" evidence="1">
    <location>
        <begin position="1"/>
        <end position="25"/>
    </location>
</feature>
<dbReference type="EMBL" id="BAUV01000006">
    <property type="protein sequence ID" value="GAE34162.1"/>
    <property type="molecule type" value="Genomic_DNA"/>
</dbReference>
<keyword evidence="4" id="KW-1185">Reference proteome</keyword>
<sequence length="179" mass="19148">MKKFKGFIMMLVFMVVMSTSMAVLAEEGDIVDTAIAADDFNTLVAAVQAAELVEALKGDGPFTVFAPTDEAFATLLNELDMTAEELLASEELANILLYHVVAGNVKSADLEDGMEVETLNGEKVIISLDPVQVNDANVITADIEASNGVIHVIDSVLIPVGSKSPFLKQVITLLCHMFC</sequence>
<dbReference type="OrthoDB" id="9800666at2"/>
<evidence type="ECO:0000313" key="3">
    <source>
        <dbReference type="EMBL" id="GAE34162.1"/>
    </source>
</evidence>
<keyword evidence="1" id="KW-0732">Signal</keyword>
<name>W4QQG5_HALA3</name>
<evidence type="ECO:0000259" key="2">
    <source>
        <dbReference type="PROSITE" id="PS50213"/>
    </source>
</evidence>
<evidence type="ECO:0000256" key="1">
    <source>
        <dbReference type="SAM" id="SignalP"/>
    </source>
</evidence>
<dbReference type="InterPro" id="IPR036378">
    <property type="entry name" value="FAS1_dom_sf"/>
</dbReference>
<dbReference type="GO" id="GO:0005615">
    <property type="term" value="C:extracellular space"/>
    <property type="evidence" value="ECO:0007669"/>
    <property type="project" value="TreeGrafter"/>
</dbReference>
<dbReference type="SUPFAM" id="SSF82153">
    <property type="entry name" value="FAS1 domain"/>
    <property type="match status" value="1"/>
</dbReference>
<dbReference type="Pfam" id="PF02469">
    <property type="entry name" value="Fasciclin"/>
    <property type="match status" value="1"/>
</dbReference>
<dbReference type="Proteomes" id="UP000018896">
    <property type="component" value="Unassembled WGS sequence"/>
</dbReference>
<dbReference type="FunFam" id="2.30.180.10:FF:000032">
    <property type="entry name" value="Fasciclin domain-containing protein, putative"/>
    <property type="match status" value="1"/>
</dbReference>
<dbReference type="RefSeq" id="WP_081734056.1">
    <property type="nucleotide sequence ID" value="NZ_BAUV01000006.1"/>
</dbReference>